<evidence type="ECO:0000313" key="3">
    <source>
        <dbReference type="Proteomes" id="UP000663855"/>
    </source>
</evidence>
<evidence type="ECO:0000313" key="4">
    <source>
        <dbReference type="Proteomes" id="UP000663866"/>
    </source>
</evidence>
<proteinExistence type="predicted"/>
<sequence>MAICSCRIYATRKKGLPFAIPFRSKSGRSYKAKVALQCRQQPETFKVQAETIGAGSRRICPIIPNNEIEYFSEVRSAIIPYGLLIRVFQ</sequence>
<evidence type="ECO:0000313" key="1">
    <source>
        <dbReference type="EMBL" id="CAF0993286.1"/>
    </source>
</evidence>
<evidence type="ECO:0000313" key="2">
    <source>
        <dbReference type="EMBL" id="CAF4406482.1"/>
    </source>
</evidence>
<dbReference type="EMBL" id="CAJOBG010041159">
    <property type="protein sequence ID" value="CAF4406482.1"/>
    <property type="molecule type" value="Genomic_DNA"/>
</dbReference>
<dbReference type="Proteomes" id="UP000663855">
    <property type="component" value="Unassembled WGS sequence"/>
</dbReference>
<reference evidence="1" key="1">
    <citation type="submission" date="2021-02" db="EMBL/GenBank/DDBJ databases">
        <authorList>
            <person name="Nowell W R."/>
        </authorList>
    </citation>
    <scope>NUCLEOTIDE SEQUENCE</scope>
</reference>
<name>A0A814G9F9_9BILA</name>
<dbReference type="EMBL" id="CAJNOV010000125">
    <property type="protein sequence ID" value="CAF0993286.1"/>
    <property type="molecule type" value="Genomic_DNA"/>
</dbReference>
<gene>
    <name evidence="1" type="ORF">CJN711_LOCUS1964</name>
    <name evidence="2" type="ORF">OVN521_LOCUS35192</name>
</gene>
<dbReference type="Proteomes" id="UP000663866">
    <property type="component" value="Unassembled WGS sequence"/>
</dbReference>
<accession>A0A814G9F9</accession>
<protein>
    <submittedName>
        <fullName evidence="1">Uncharacterized protein</fullName>
    </submittedName>
</protein>
<keyword evidence="4" id="KW-1185">Reference proteome</keyword>
<organism evidence="1 3">
    <name type="scientific">Rotaria magnacalcarata</name>
    <dbReference type="NCBI Taxonomy" id="392030"/>
    <lineage>
        <taxon>Eukaryota</taxon>
        <taxon>Metazoa</taxon>
        <taxon>Spiralia</taxon>
        <taxon>Gnathifera</taxon>
        <taxon>Rotifera</taxon>
        <taxon>Eurotatoria</taxon>
        <taxon>Bdelloidea</taxon>
        <taxon>Philodinida</taxon>
        <taxon>Philodinidae</taxon>
        <taxon>Rotaria</taxon>
    </lineage>
</organism>
<dbReference type="AlphaFoldDB" id="A0A814G9F9"/>
<comment type="caution">
    <text evidence="1">The sequence shown here is derived from an EMBL/GenBank/DDBJ whole genome shotgun (WGS) entry which is preliminary data.</text>
</comment>